<feature type="coiled-coil region" evidence="5">
    <location>
        <begin position="498"/>
        <end position="556"/>
    </location>
</feature>
<dbReference type="Pfam" id="PF11751">
    <property type="entry name" value="PorP_SprF"/>
    <property type="match status" value="1"/>
</dbReference>
<dbReference type="InterPro" id="IPR019861">
    <property type="entry name" value="PorP/SprF_Bacteroidetes"/>
</dbReference>
<organism evidence="8 9">
    <name type="scientific">Pedobacter helvus</name>
    <dbReference type="NCBI Taxonomy" id="2563444"/>
    <lineage>
        <taxon>Bacteria</taxon>
        <taxon>Pseudomonadati</taxon>
        <taxon>Bacteroidota</taxon>
        <taxon>Sphingobacteriia</taxon>
        <taxon>Sphingobacteriales</taxon>
        <taxon>Sphingobacteriaceae</taxon>
        <taxon>Pedobacter</taxon>
    </lineage>
</organism>
<dbReference type="InterPro" id="IPR050330">
    <property type="entry name" value="Bact_OuterMem_StrucFunc"/>
</dbReference>
<evidence type="ECO:0000313" key="9">
    <source>
        <dbReference type="Proteomes" id="UP001517367"/>
    </source>
</evidence>
<dbReference type="PRINTS" id="PR01021">
    <property type="entry name" value="OMPADOMAIN"/>
</dbReference>
<comment type="subcellular location">
    <subcellularLocation>
        <location evidence="1">Cell outer membrane</location>
    </subcellularLocation>
</comment>
<feature type="domain" description="OmpA-like" evidence="7">
    <location>
        <begin position="398"/>
        <end position="516"/>
    </location>
</feature>
<keyword evidence="6" id="KW-0732">Signal</keyword>
<evidence type="ECO:0000256" key="2">
    <source>
        <dbReference type="ARBA" id="ARBA00023136"/>
    </source>
</evidence>
<dbReference type="InterPro" id="IPR006665">
    <property type="entry name" value="OmpA-like"/>
</dbReference>
<evidence type="ECO:0000313" key="8">
    <source>
        <dbReference type="EMBL" id="MFN0290212.1"/>
    </source>
</evidence>
<gene>
    <name evidence="8" type="ORF">E5L68_002355</name>
</gene>
<proteinExistence type="predicted"/>
<evidence type="ECO:0000256" key="5">
    <source>
        <dbReference type="SAM" id="Coils"/>
    </source>
</evidence>
<dbReference type="InterPro" id="IPR006664">
    <property type="entry name" value="OMP_bac"/>
</dbReference>
<dbReference type="PROSITE" id="PS51123">
    <property type="entry name" value="OMPA_2"/>
    <property type="match status" value="1"/>
</dbReference>
<accession>A0ABW9JCX5</accession>
<evidence type="ECO:0000256" key="3">
    <source>
        <dbReference type="ARBA" id="ARBA00023237"/>
    </source>
</evidence>
<reference evidence="8 9" key="1">
    <citation type="submission" date="2024-12" db="EMBL/GenBank/DDBJ databases">
        <authorList>
            <person name="Hu S."/>
        </authorList>
    </citation>
    <scope>NUCLEOTIDE SEQUENCE [LARGE SCALE GENOMIC DNA]</scope>
    <source>
        <strain evidence="8 9">P-25</strain>
    </source>
</reference>
<dbReference type="Pfam" id="PF00691">
    <property type="entry name" value="OmpA"/>
    <property type="match status" value="1"/>
</dbReference>
<sequence>MLSINFLKALTAAALLVFFSAFNLYAQDARVSQYNAIPLVVNPAQTGDFEGKLRVLGLGARVNNVTAHNYIYNLSADLNLGQNENWAVGLNYMGSGASSFPVHGNYFGASVARRFFLDKAGLQQLRLGAQASYLTGGVDMTKSGYDRLLDVSAFRYLNRAINSGNTATTSYLNYSVGAKYKIEIGRLKIETGFSAYNITNPNHNLNYQGVNTLLKRYRVAALSGLQYQFSDKDAVRVEHYSWKEGIFLRDYKPQRDTVEIHETTYSLTWLHKVKNNTLSLGVYSRSWQSVYGVAAINLSDRVGISASYEVPMLKTYYDVAHVELGLSFYPFRKKSTLDKRTAQFKKQVTAITPIGVSLCPPCDSIKVSNQAIVAAKEKADSVKTEVKAPMPLVPLSTNSGNAILFVDTVYYHLDKYNIRPDAQLKLNQISRLMKRLDLTLDVRSHTDLRASVAYNKKLSERRADAVKTYLSALGVNPAKIEVSWFGKKEPINNCISCIDSLQEKNRRSELVLKGFNEQNLQKIIDERLFGPEVTNKEELELKLKQLLSLEDKLEAGLTTATSAMVADNKYYTIQVTKLPAQNETSALDLRWLNMFSEKNQEGYRKYFYGIFLNKDQAQKALEKLQQIGFKDASIKEVGLFLN</sequence>
<keyword evidence="2 4" id="KW-0472">Membrane</keyword>
<keyword evidence="9" id="KW-1185">Reference proteome</keyword>
<feature type="signal peptide" evidence="6">
    <location>
        <begin position="1"/>
        <end position="26"/>
    </location>
</feature>
<evidence type="ECO:0000256" key="1">
    <source>
        <dbReference type="ARBA" id="ARBA00004442"/>
    </source>
</evidence>
<dbReference type="EMBL" id="SRMP02000001">
    <property type="protein sequence ID" value="MFN0290212.1"/>
    <property type="molecule type" value="Genomic_DNA"/>
</dbReference>
<keyword evidence="3" id="KW-0998">Cell outer membrane</keyword>
<name>A0ABW9JCX5_9SPHI</name>
<dbReference type="PANTHER" id="PTHR30329:SF21">
    <property type="entry name" value="LIPOPROTEIN YIAD-RELATED"/>
    <property type="match status" value="1"/>
</dbReference>
<dbReference type="InterPro" id="IPR036737">
    <property type="entry name" value="OmpA-like_sf"/>
</dbReference>
<evidence type="ECO:0000256" key="4">
    <source>
        <dbReference type="PROSITE-ProRule" id="PRU00473"/>
    </source>
</evidence>
<evidence type="ECO:0000256" key="6">
    <source>
        <dbReference type="SAM" id="SignalP"/>
    </source>
</evidence>
<dbReference type="Gene3D" id="3.30.1330.60">
    <property type="entry name" value="OmpA-like domain"/>
    <property type="match status" value="1"/>
</dbReference>
<evidence type="ECO:0000259" key="7">
    <source>
        <dbReference type="PROSITE" id="PS51123"/>
    </source>
</evidence>
<comment type="caution">
    <text evidence="8">The sequence shown here is derived from an EMBL/GenBank/DDBJ whole genome shotgun (WGS) entry which is preliminary data.</text>
</comment>
<dbReference type="RefSeq" id="WP_138727799.1">
    <property type="nucleotide sequence ID" value="NZ_SRMP02000001.1"/>
</dbReference>
<dbReference type="Proteomes" id="UP001517367">
    <property type="component" value="Unassembled WGS sequence"/>
</dbReference>
<protein>
    <submittedName>
        <fullName evidence="8">OmpA family protein</fullName>
    </submittedName>
</protein>
<feature type="chain" id="PRO_5045617401" evidence="6">
    <location>
        <begin position="27"/>
        <end position="642"/>
    </location>
</feature>
<dbReference type="PANTHER" id="PTHR30329">
    <property type="entry name" value="STATOR ELEMENT OF FLAGELLAR MOTOR COMPLEX"/>
    <property type="match status" value="1"/>
</dbReference>
<dbReference type="CDD" id="cd07185">
    <property type="entry name" value="OmpA_C-like"/>
    <property type="match status" value="1"/>
</dbReference>
<keyword evidence="5" id="KW-0175">Coiled coil</keyword>
<dbReference type="SUPFAM" id="SSF103088">
    <property type="entry name" value="OmpA-like"/>
    <property type="match status" value="1"/>
</dbReference>